<dbReference type="Pfam" id="PF12849">
    <property type="entry name" value="PBP_like_2"/>
    <property type="match status" value="1"/>
</dbReference>
<dbReference type="CDD" id="cd13653">
    <property type="entry name" value="PBP2_phosphate_like_1"/>
    <property type="match status" value="1"/>
</dbReference>
<evidence type="ECO:0000256" key="1">
    <source>
        <dbReference type="ARBA" id="ARBA00022448"/>
    </source>
</evidence>
<dbReference type="OrthoDB" id="53390at2157"/>
<evidence type="ECO:0000313" key="5">
    <source>
        <dbReference type="Proteomes" id="UP000000365"/>
    </source>
</evidence>
<reference evidence="4 5" key="1">
    <citation type="journal article" date="2009" name="Stand. Genomic Sci.">
        <title>Complete genome sequence of Methanocorpusculum labreanum type strain Z.</title>
        <authorList>
            <person name="Anderson I.J."/>
            <person name="Sieprawska-Lupa M."/>
            <person name="Goltsman E."/>
            <person name="Lapidus A."/>
            <person name="Copeland A."/>
            <person name="Glavina Del Rio T."/>
            <person name="Tice H."/>
            <person name="Dalin E."/>
            <person name="Barry K."/>
            <person name="Pitluck S."/>
            <person name="Hauser L."/>
            <person name="Land M."/>
            <person name="Lucas S."/>
            <person name="Richardson P."/>
            <person name="Whitman W.B."/>
            <person name="Kyrpides N.C."/>
        </authorList>
    </citation>
    <scope>NUCLEOTIDE SEQUENCE [LARGE SCALE GENOMIC DNA]</scope>
    <source>
        <strain evidence="5">ATCC 43576 / DSM 4855 / Z</strain>
    </source>
</reference>
<dbReference type="PANTHER" id="PTHR30570:SF1">
    <property type="entry name" value="PHOSPHATE-BINDING PROTEIN PSTS"/>
    <property type="match status" value="1"/>
</dbReference>
<keyword evidence="1" id="KW-0813">Transport</keyword>
<dbReference type="InterPro" id="IPR050811">
    <property type="entry name" value="Phosphate_ABC_transporter"/>
</dbReference>
<sequence>MVMKRKTMSIVGAAAILFAVFLVFASGCVSQGEEPETLTLAGSTTVLPVAQTVAEIYMDEHATADIQVSGGGSSVGATAAKEGTADIGMLSRELKDSEKEGSDLKEYVIAKDGIALIAHPSNTVSDLTLEQIKDIYQGKITNWKELGGADMKIVLIGRDSASGTREFFTEFVLKKEDAASTMQEFSSNGAVQQAVAQTPGAIGYVSLEFVDDSVKAFTLSGVAPTVENVINGSYSINRPLLMITNGEPTGLAKKFLEFILSDEGQTIIAENGFVPVNA</sequence>
<dbReference type="Proteomes" id="UP000000365">
    <property type="component" value="Chromosome"/>
</dbReference>
<dbReference type="AlphaFoldDB" id="A2SSI1"/>
<proteinExistence type="predicted"/>
<keyword evidence="5" id="KW-1185">Reference proteome</keyword>
<dbReference type="Gene3D" id="3.40.190.10">
    <property type="entry name" value="Periplasmic binding protein-like II"/>
    <property type="match status" value="2"/>
</dbReference>
<feature type="domain" description="PBP" evidence="3">
    <location>
        <begin position="31"/>
        <end position="263"/>
    </location>
</feature>
<dbReference type="EMBL" id="CP000559">
    <property type="protein sequence ID" value="ABN07287.1"/>
    <property type="molecule type" value="Genomic_DNA"/>
</dbReference>
<dbReference type="KEGG" id="mla:Mlab_1118"/>
<accession>A2SSI1</accession>
<dbReference type="SUPFAM" id="SSF53850">
    <property type="entry name" value="Periplasmic binding protein-like II"/>
    <property type="match status" value="1"/>
</dbReference>
<dbReference type="PROSITE" id="PS51257">
    <property type="entry name" value="PROKAR_LIPOPROTEIN"/>
    <property type="match status" value="1"/>
</dbReference>
<dbReference type="GO" id="GO:0042301">
    <property type="term" value="F:phosphate ion binding"/>
    <property type="evidence" value="ECO:0007669"/>
    <property type="project" value="InterPro"/>
</dbReference>
<keyword evidence="2" id="KW-0732">Signal</keyword>
<dbReference type="PANTHER" id="PTHR30570">
    <property type="entry name" value="PERIPLASMIC PHOSPHATE BINDING COMPONENT OF PHOSPHATE ABC TRANSPORTER"/>
    <property type="match status" value="1"/>
</dbReference>
<evidence type="ECO:0000256" key="2">
    <source>
        <dbReference type="ARBA" id="ARBA00022729"/>
    </source>
</evidence>
<evidence type="ECO:0000259" key="3">
    <source>
        <dbReference type="Pfam" id="PF12849"/>
    </source>
</evidence>
<dbReference type="eggNOG" id="arCOG00213">
    <property type="taxonomic scope" value="Archaea"/>
</dbReference>
<dbReference type="InterPro" id="IPR011862">
    <property type="entry name" value="Phos-bd"/>
</dbReference>
<dbReference type="STRING" id="410358.Mlab_1118"/>
<name>A2SSI1_METLZ</name>
<dbReference type="NCBIfam" id="TIGR02136">
    <property type="entry name" value="ptsS_2"/>
    <property type="match status" value="1"/>
</dbReference>
<evidence type="ECO:0000313" key="4">
    <source>
        <dbReference type="EMBL" id="ABN07287.1"/>
    </source>
</evidence>
<gene>
    <name evidence="4" type="ordered locus">Mlab_1118</name>
</gene>
<organism evidence="4 5">
    <name type="scientific">Methanocorpusculum labreanum (strain ATCC 43576 / DSM 4855 / Z)</name>
    <dbReference type="NCBI Taxonomy" id="410358"/>
    <lineage>
        <taxon>Archaea</taxon>
        <taxon>Methanobacteriati</taxon>
        <taxon>Methanobacteriota</taxon>
        <taxon>Stenosarchaea group</taxon>
        <taxon>Methanomicrobia</taxon>
        <taxon>Methanomicrobiales</taxon>
        <taxon>Methanocorpusculaceae</taxon>
        <taxon>Methanocorpusculum</taxon>
    </lineage>
</organism>
<protein>
    <submittedName>
        <fullName evidence="4">Phosphate binding protein</fullName>
    </submittedName>
</protein>
<dbReference type="HOGENOM" id="CLU_026228_5_1_2"/>
<dbReference type="InterPro" id="IPR024370">
    <property type="entry name" value="PBP_domain"/>
</dbReference>